<evidence type="ECO:0000313" key="2">
    <source>
        <dbReference type="EMBL" id="KAJ6794259.1"/>
    </source>
</evidence>
<gene>
    <name evidence="2" type="ORF">M6B38_231625</name>
</gene>
<feature type="region of interest" description="Disordered" evidence="1">
    <location>
        <begin position="142"/>
        <end position="164"/>
    </location>
</feature>
<accession>A0AAX6DRF5</accession>
<proteinExistence type="predicted"/>
<evidence type="ECO:0000313" key="3">
    <source>
        <dbReference type="Proteomes" id="UP001140949"/>
    </source>
</evidence>
<evidence type="ECO:0000256" key="1">
    <source>
        <dbReference type="SAM" id="MobiDB-lite"/>
    </source>
</evidence>
<feature type="compositionally biased region" description="Low complexity" evidence="1">
    <location>
        <begin position="150"/>
        <end position="164"/>
    </location>
</feature>
<protein>
    <submittedName>
        <fullName evidence="2">Uncharacterized protein</fullName>
    </submittedName>
</protein>
<organism evidence="2 3">
    <name type="scientific">Iris pallida</name>
    <name type="common">Sweet iris</name>
    <dbReference type="NCBI Taxonomy" id="29817"/>
    <lineage>
        <taxon>Eukaryota</taxon>
        <taxon>Viridiplantae</taxon>
        <taxon>Streptophyta</taxon>
        <taxon>Embryophyta</taxon>
        <taxon>Tracheophyta</taxon>
        <taxon>Spermatophyta</taxon>
        <taxon>Magnoliopsida</taxon>
        <taxon>Liliopsida</taxon>
        <taxon>Asparagales</taxon>
        <taxon>Iridaceae</taxon>
        <taxon>Iridoideae</taxon>
        <taxon>Irideae</taxon>
        <taxon>Iris</taxon>
    </lineage>
</organism>
<keyword evidence="3" id="KW-1185">Reference proteome</keyword>
<dbReference type="Proteomes" id="UP001140949">
    <property type="component" value="Unassembled WGS sequence"/>
</dbReference>
<dbReference type="AlphaFoldDB" id="A0AAX6DRF5"/>
<name>A0AAX6DRF5_IRIPA</name>
<reference evidence="2" key="2">
    <citation type="submission" date="2023-04" db="EMBL/GenBank/DDBJ databases">
        <authorList>
            <person name="Bruccoleri R.E."/>
            <person name="Oakeley E.J."/>
            <person name="Faust A.-M."/>
            <person name="Dessus-Babus S."/>
            <person name="Altorfer M."/>
            <person name="Burckhardt D."/>
            <person name="Oertli M."/>
            <person name="Naumann U."/>
            <person name="Petersen F."/>
            <person name="Wong J."/>
        </authorList>
    </citation>
    <scope>NUCLEOTIDE SEQUENCE</scope>
    <source>
        <strain evidence="2">GSM-AAB239-AS_SAM_17_03QT</strain>
        <tissue evidence="2">Leaf</tissue>
    </source>
</reference>
<dbReference type="EMBL" id="JANAVB010042420">
    <property type="protein sequence ID" value="KAJ6794259.1"/>
    <property type="molecule type" value="Genomic_DNA"/>
</dbReference>
<reference evidence="2" key="1">
    <citation type="journal article" date="2023" name="GigaByte">
        <title>Genome assembly of the bearded iris, Iris pallida Lam.</title>
        <authorList>
            <person name="Bruccoleri R.E."/>
            <person name="Oakeley E.J."/>
            <person name="Faust A.M.E."/>
            <person name="Altorfer M."/>
            <person name="Dessus-Babus S."/>
            <person name="Burckhardt D."/>
            <person name="Oertli M."/>
            <person name="Naumann U."/>
            <person name="Petersen F."/>
            <person name="Wong J."/>
        </authorList>
    </citation>
    <scope>NUCLEOTIDE SEQUENCE</scope>
    <source>
        <strain evidence="2">GSM-AAB239-AS_SAM_17_03QT</strain>
    </source>
</reference>
<comment type="caution">
    <text evidence="2">The sequence shown here is derived from an EMBL/GenBank/DDBJ whole genome shotgun (WGS) entry which is preliminary data.</text>
</comment>
<sequence>MTITDIISRIQALIEAAEERQKLQASLNGSDGIASLEDFESDPIAEVYGSDKKKSYCRAISSTSSVKQVKMTQIIKTIAKQRDVEDLRLWKVELQKQVNEAITSGFMNMQQIMLQNMNMQQNPFGGNVTPRTEVASNTEKTSVGLSNHDNNVSSPVVPTNNVGSSSKGKEYVMLLSRDLKEEVAKGYLATHTMCHQREGLQDVENVVWVTEVLDPEALIFDGPQNGNYKLCDIADGGFVIWPKYRVRNI</sequence>